<dbReference type="Pfam" id="PF12766">
    <property type="entry name" value="Pyridox_oxase_2"/>
    <property type="match status" value="1"/>
</dbReference>
<evidence type="ECO:0000313" key="4">
    <source>
        <dbReference type="Proteomes" id="UP000053259"/>
    </source>
</evidence>
<dbReference type="InterPro" id="IPR024624">
    <property type="entry name" value="Pyridox_Oxase_Alr4036_FMN-bd"/>
</dbReference>
<feature type="domain" description="Pyridoxamine 5'-phosphate oxidase Alr4036 family FMN-binding" evidence="2">
    <location>
        <begin position="12"/>
        <end position="142"/>
    </location>
</feature>
<organism evidence="3 4">
    <name type="scientific">Verruconis gallopava</name>
    <dbReference type="NCBI Taxonomy" id="253628"/>
    <lineage>
        <taxon>Eukaryota</taxon>
        <taxon>Fungi</taxon>
        <taxon>Dikarya</taxon>
        <taxon>Ascomycota</taxon>
        <taxon>Pezizomycotina</taxon>
        <taxon>Dothideomycetes</taxon>
        <taxon>Pleosporomycetidae</taxon>
        <taxon>Venturiales</taxon>
        <taxon>Sympoventuriaceae</taxon>
        <taxon>Verruconis</taxon>
    </lineage>
</organism>
<dbReference type="AlphaFoldDB" id="A0A0D1XI68"/>
<dbReference type="SUPFAM" id="SSF50475">
    <property type="entry name" value="FMN-binding split barrel"/>
    <property type="match status" value="1"/>
</dbReference>
<dbReference type="RefSeq" id="XP_016211840.1">
    <property type="nucleotide sequence ID" value="XM_016360501.1"/>
</dbReference>
<evidence type="ECO:0000256" key="1">
    <source>
        <dbReference type="SAM" id="MobiDB-lite"/>
    </source>
</evidence>
<reference evidence="3 4" key="1">
    <citation type="submission" date="2015-01" db="EMBL/GenBank/DDBJ databases">
        <title>The Genome Sequence of Ochroconis gallopava CBS43764.</title>
        <authorList>
            <consortium name="The Broad Institute Genomics Platform"/>
            <person name="Cuomo C."/>
            <person name="de Hoog S."/>
            <person name="Gorbushina A."/>
            <person name="Stielow B."/>
            <person name="Teixiera M."/>
            <person name="Abouelleil A."/>
            <person name="Chapman S.B."/>
            <person name="Priest M."/>
            <person name="Young S.K."/>
            <person name="Wortman J."/>
            <person name="Nusbaum C."/>
            <person name="Birren B."/>
        </authorList>
    </citation>
    <scope>NUCLEOTIDE SEQUENCE [LARGE SCALE GENOMIC DNA]</scope>
    <source>
        <strain evidence="3 4">CBS 43764</strain>
    </source>
</reference>
<accession>A0A0D1XI68</accession>
<proteinExistence type="predicted"/>
<gene>
    <name evidence="3" type="ORF">PV09_06807</name>
</gene>
<evidence type="ECO:0000313" key="3">
    <source>
        <dbReference type="EMBL" id="KIW01971.1"/>
    </source>
</evidence>
<dbReference type="HOGENOM" id="CLU_061619_0_0_1"/>
<evidence type="ECO:0000259" key="2">
    <source>
        <dbReference type="Pfam" id="PF12766"/>
    </source>
</evidence>
<dbReference type="Gene3D" id="2.30.110.10">
    <property type="entry name" value="Electron Transport, Fmn-binding Protein, Chain A"/>
    <property type="match status" value="1"/>
</dbReference>
<dbReference type="GO" id="GO:0010181">
    <property type="term" value="F:FMN binding"/>
    <property type="evidence" value="ECO:0007669"/>
    <property type="project" value="InterPro"/>
</dbReference>
<dbReference type="InParanoid" id="A0A0D1XI68"/>
<keyword evidence="4" id="KW-1185">Reference proteome</keyword>
<dbReference type="VEuPathDB" id="FungiDB:PV09_06807"/>
<sequence length="276" mass="30759">MSSTSSRASSSMPPWKQAFSEHIAKVGSPEFVLSTLAKAPENSATPYVPRARFCIFRGFWAELPDNVHNPAQKNARVFESDLLTFTTDVRMQKVGQLFSSSSGRADRHELVQGSGGGGPVEAVFWVKETSTQWRIRGNAYVVADDIDENSESSGVRTVKSEIGARMRAVQPGQEGGWSWKRELDGHFGNLSPGMRGSFKSPPPGRPTSQPFDETKNRLATKVDDLHEPAARENFRVVIIKPDWVEQTDVSGTEQARRYQYEYDPSSDSWTTTETWP</sequence>
<dbReference type="GeneID" id="27314780"/>
<feature type="region of interest" description="Disordered" evidence="1">
    <location>
        <begin position="190"/>
        <end position="213"/>
    </location>
</feature>
<dbReference type="STRING" id="253628.A0A0D1XI68"/>
<name>A0A0D1XI68_9PEZI</name>
<dbReference type="PANTHER" id="PTHR28243:SF1">
    <property type="entry name" value="PYRIDOXAMINE 5'-PHOSPHATE OXIDASE ALR4036 FAMILY FMN-BINDING DOMAIN-CONTAINING PROTEIN"/>
    <property type="match status" value="1"/>
</dbReference>
<dbReference type="EMBL" id="KN847552">
    <property type="protein sequence ID" value="KIW01971.1"/>
    <property type="molecule type" value="Genomic_DNA"/>
</dbReference>
<protein>
    <recommendedName>
        <fullName evidence="2">Pyridoxamine 5'-phosphate oxidase Alr4036 family FMN-binding domain-containing protein</fullName>
    </recommendedName>
</protein>
<dbReference type="PANTHER" id="PTHR28243">
    <property type="entry name" value="AGL049CP"/>
    <property type="match status" value="1"/>
</dbReference>
<dbReference type="OrthoDB" id="5394411at2759"/>
<dbReference type="Proteomes" id="UP000053259">
    <property type="component" value="Unassembled WGS sequence"/>
</dbReference>
<dbReference type="InterPro" id="IPR012349">
    <property type="entry name" value="Split_barrel_FMN-bd"/>
</dbReference>